<dbReference type="OrthoDB" id="4535229at2"/>
<dbReference type="Proteomes" id="UP000017048">
    <property type="component" value="Unassembled WGS sequence"/>
</dbReference>
<reference evidence="1 2" key="1">
    <citation type="journal article" date="2014" name="BMC Genomics">
        <title>Genome based analysis of type-I polyketide synthase and nonribosomal peptide synthetase gene clusters in seven strains of five representative Nocardia species.</title>
        <authorList>
            <person name="Komaki H."/>
            <person name="Ichikawa N."/>
            <person name="Hosoyama A."/>
            <person name="Takahashi-Nakaguchi A."/>
            <person name="Matsuzawa T."/>
            <person name="Suzuki K."/>
            <person name="Fujita N."/>
            <person name="Gonoi T."/>
        </authorList>
    </citation>
    <scope>NUCLEOTIDE SEQUENCE [LARGE SCALE GENOMIC DNA]</scope>
    <source>
        <strain evidence="1 2">NBRC 15531</strain>
    </source>
</reference>
<dbReference type="Pfam" id="PF16259">
    <property type="entry name" value="DUF4913"/>
    <property type="match status" value="1"/>
</dbReference>
<organism evidence="1 2">
    <name type="scientific">Nocardia asteroides NBRC 15531</name>
    <dbReference type="NCBI Taxonomy" id="1110697"/>
    <lineage>
        <taxon>Bacteria</taxon>
        <taxon>Bacillati</taxon>
        <taxon>Actinomycetota</taxon>
        <taxon>Actinomycetes</taxon>
        <taxon>Mycobacteriales</taxon>
        <taxon>Nocardiaceae</taxon>
        <taxon>Nocardia</taxon>
    </lineage>
</organism>
<name>U5EKI1_NOCAS</name>
<comment type="caution">
    <text evidence="1">The sequence shown here is derived from an EMBL/GenBank/DDBJ whole genome shotgun (WGS) entry which is preliminary data.</text>
</comment>
<protein>
    <recommendedName>
        <fullName evidence="3">DUF4913 domain-containing protein</fullName>
    </recommendedName>
</protein>
<dbReference type="GeneID" id="91515388"/>
<evidence type="ECO:0000313" key="1">
    <source>
        <dbReference type="EMBL" id="GAD87755.1"/>
    </source>
</evidence>
<evidence type="ECO:0008006" key="3">
    <source>
        <dbReference type="Google" id="ProtNLM"/>
    </source>
</evidence>
<gene>
    <name evidence="1" type="ORF">NCAST_37_00620</name>
</gene>
<proteinExistence type="predicted"/>
<dbReference type="RefSeq" id="WP_022567359.1">
    <property type="nucleotide sequence ID" value="NZ_BAFO02000037.1"/>
</dbReference>
<evidence type="ECO:0000313" key="2">
    <source>
        <dbReference type="Proteomes" id="UP000017048"/>
    </source>
</evidence>
<keyword evidence="2" id="KW-1185">Reference proteome</keyword>
<dbReference type="EMBL" id="BAFO02000037">
    <property type="protein sequence ID" value="GAD87755.1"/>
    <property type="molecule type" value="Genomic_DNA"/>
</dbReference>
<dbReference type="STRING" id="1824.SAMN05444423_103143"/>
<dbReference type="InterPro" id="IPR032584">
    <property type="entry name" value="DUF4913"/>
</dbReference>
<accession>U5EKI1</accession>
<sequence length="138" mass="15178">MGSVDSGGDRPTYTDVSEWVAGYFVRLVGDAVGYRPGEQVYWCREWWRHPGAVVRLDALWRAWEDLRLSGGAGISVWFLDHADPHVHVLLSASGPFGLCSIEGGHRETSPLPIAELRSADRGVFDTGDATRYGAPPPR</sequence>
<dbReference type="AlphaFoldDB" id="U5EKI1"/>